<keyword evidence="2" id="KW-1185">Reference proteome</keyword>
<evidence type="ECO:0000313" key="1">
    <source>
        <dbReference type="EMBL" id="GGG35282.1"/>
    </source>
</evidence>
<dbReference type="Proteomes" id="UP000597507">
    <property type="component" value="Unassembled WGS sequence"/>
</dbReference>
<evidence type="ECO:0000313" key="2">
    <source>
        <dbReference type="Proteomes" id="UP000597507"/>
    </source>
</evidence>
<comment type="caution">
    <text evidence="1">The sequence shown here is derived from an EMBL/GenBank/DDBJ whole genome shotgun (WGS) entry which is preliminary data.</text>
</comment>
<dbReference type="AlphaFoldDB" id="A0A8J3ECG5"/>
<accession>A0A8J3ECG5</accession>
<dbReference type="InterPro" id="IPR007438">
    <property type="entry name" value="DUF488"/>
</dbReference>
<dbReference type="Pfam" id="PF04343">
    <property type="entry name" value="DUF488"/>
    <property type="match status" value="1"/>
</dbReference>
<sequence>MEYIRSDASRSGPMPDAPPVLTIGHSNHPWERFVALLAGAGVTALADVRSAPHSRHTPQFGRERLAAGLRAAGIAYVFLGRELGGRPADRSLLTEGVADYERMARQPCFARGLERVIAGAARHRIALMCAEQDPLDCHRCLLVARRLAERGVAVGHILADGRIETQAEAEDRLLAATRRAGEDLFASRAERLALAYREQARRAAFREEQSAAPGQPAAAE</sequence>
<gene>
    <name evidence="1" type="ORF">GCM10010964_23930</name>
</gene>
<name>A0A8J3ECG5_9PROT</name>
<protein>
    <recommendedName>
        <fullName evidence="3">DUF488 domain-containing protein</fullName>
    </recommendedName>
</protein>
<dbReference type="PANTHER" id="PTHR39337">
    <property type="entry name" value="BLR5642 PROTEIN"/>
    <property type="match status" value="1"/>
</dbReference>
<organism evidence="1 2">
    <name type="scientific">Caldovatus sediminis</name>
    <dbReference type="NCBI Taxonomy" id="2041189"/>
    <lineage>
        <taxon>Bacteria</taxon>
        <taxon>Pseudomonadati</taxon>
        <taxon>Pseudomonadota</taxon>
        <taxon>Alphaproteobacteria</taxon>
        <taxon>Acetobacterales</taxon>
        <taxon>Roseomonadaceae</taxon>
        <taxon>Caldovatus</taxon>
    </lineage>
</organism>
<dbReference type="EMBL" id="BMKS01000006">
    <property type="protein sequence ID" value="GGG35282.1"/>
    <property type="molecule type" value="Genomic_DNA"/>
</dbReference>
<evidence type="ECO:0008006" key="3">
    <source>
        <dbReference type="Google" id="ProtNLM"/>
    </source>
</evidence>
<reference evidence="1 2" key="1">
    <citation type="journal article" date="2014" name="Int. J. Syst. Evol. Microbiol.">
        <title>Complete genome sequence of Corynebacterium casei LMG S-19264T (=DSM 44701T), isolated from a smear-ripened cheese.</title>
        <authorList>
            <consortium name="US DOE Joint Genome Institute (JGI-PGF)"/>
            <person name="Walter F."/>
            <person name="Albersmeier A."/>
            <person name="Kalinowski J."/>
            <person name="Ruckert C."/>
        </authorList>
    </citation>
    <scope>NUCLEOTIDE SEQUENCE [LARGE SCALE GENOMIC DNA]</scope>
    <source>
        <strain evidence="1 2">CGMCC 1.16330</strain>
    </source>
</reference>
<dbReference type="PANTHER" id="PTHR39337:SF1">
    <property type="entry name" value="BLR5642 PROTEIN"/>
    <property type="match status" value="1"/>
</dbReference>
<proteinExistence type="predicted"/>